<evidence type="ECO:0000313" key="1">
    <source>
        <dbReference type="EMBL" id="XBX74971.1"/>
    </source>
</evidence>
<dbReference type="RefSeq" id="WP_350343718.1">
    <property type="nucleotide sequence ID" value="NZ_CP158367.1"/>
</dbReference>
<gene>
    <name evidence="1" type="primary">yabG</name>
    <name evidence="1" type="ORF">PRVXT_000059</name>
</gene>
<dbReference type="AlphaFoldDB" id="A0AAU7VM60"/>
<name>A0AAU7VM60_9FIRM</name>
<dbReference type="NCBIfam" id="TIGR02855">
    <property type="entry name" value="spore_yabG"/>
    <property type="match status" value="1"/>
</dbReference>
<accession>A0AAU7VM60</accession>
<reference evidence="1" key="1">
    <citation type="journal article" date="2013" name="Extremophiles">
        <title>Proteinivorax tanatarense gen. nov., sp. nov., an anaerobic, haloalkaliphilic, proteolytic bacterium isolated from a decaying algal bloom, and proposal of Proteinivoraceae fam. nov.</title>
        <authorList>
            <person name="Kevbrin V."/>
            <person name="Boltyanskaya Y."/>
            <person name="Zhilina T."/>
            <person name="Kolganova T."/>
            <person name="Lavrentjeva E."/>
            <person name="Kuznetsov B."/>
        </authorList>
    </citation>
    <scope>NUCLEOTIDE SEQUENCE</scope>
    <source>
        <strain evidence="1">Z-910T</strain>
    </source>
</reference>
<organism evidence="1">
    <name type="scientific">Proteinivorax tanatarense</name>
    <dbReference type="NCBI Taxonomy" id="1260629"/>
    <lineage>
        <taxon>Bacteria</taxon>
        <taxon>Bacillati</taxon>
        <taxon>Bacillota</taxon>
        <taxon>Clostridia</taxon>
        <taxon>Eubacteriales</taxon>
        <taxon>Proteinivoracaceae</taxon>
        <taxon>Proteinivorax</taxon>
    </lineage>
</organism>
<dbReference type="PIRSF" id="PIRSF011575">
    <property type="entry name" value="YabG"/>
    <property type="match status" value="1"/>
</dbReference>
<reference evidence="1" key="2">
    <citation type="submission" date="2024-06" db="EMBL/GenBank/DDBJ databases">
        <authorList>
            <person name="Petrova K.O."/>
            <person name="Toshchakov S.V."/>
            <person name="Boltjanskaja Y.V."/>
            <person name="Kevbrin V."/>
        </authorList>
    </citation>
    <scope>NUCLEOTIDE SEQUENCE</scope>
    <source>
        <strain evidence="1">Z-910T</strain>
    </source>
</reference>
<dbReference type="Pfam" id="PF05582">
    <property type="entry name" value="Peptidase_U57"/>
    <property type="match status" value="1"/>
</dbReference>
<sequence length="276" mass="31333">MDIKIGDVVARKSYKCDIYFTVYDIAWKEKKAFLKGLDLRIHADAPLQDLKRINSKKLIEQKHKMVMTQANCIDKIETHRKKEQQELKTQRGEEGFQFYEIPGKIVHIDGDKDYLKICTNTYKQLDLNVVSFFIPEKDQPKEVVKIIKKHSPDILVITGHDGITKDGGKYRNSKYFIEAVKKARKIEPNKDDLFIFAGACQTDYEGVLQAGANFASSPNRVLIHCLDPVIVAQKVAYTPISKIISIEDVIKNTITGMNGIGGIESVGKFRLGLPKY</sequence>
<dbReference type="InterPro" id="IPR008764">
    <property type="entry name" value="Peptidase_U57"/>
</dbReference>
<dbReference type="EMBL" id="CP158367">
    <property type="protein sequence ID" value="XBX74971.1"/>
    <property type="molecule type" value="Genomic_DNA"/>
</dbReference>
<protein>
    <submittedName>
        <fullName evidence="1">Sporulation peptidase YabG</fullName>
    </submittedName>
</protein>
<proteinExistence type="predicted"/>